<dbReference type="AlphaFoldDB" id="A0A6G1ELJ6"/>
<dbReference type="PANTHER" id="PTHR26379:SF180">
    <property type="entry name" value="TRAF TRANSCRIPTION FACTOR"/>
    <property type="match status" value="1"/>
</dbReference>
<evidence type="ECO:0000256" key="2">
    <source>
        <dbReference type="ARBA" id="ARBA00010846"/>
    </source>
</evidence>
<organism evidence="4 5">
    <name type="scientific">Oryza meyeriana var. granulata</name>
    <dbReference type="NCBI Taxonomy" id="110450"/>
    <lineage>
        <taxon>Eukaryota</taxon>
        <taxon>Viridiplantae</taxon>
        <taxon>Streptophyta</taxon>
        <taxon>Embryophyta</taxon>
        <taxon>Tracheophyta</taxon>
        <taxon>Spermatophyta</taxon>
        <taxon>Magnoliopsida</taxon>
        <taxon>Liliopsida</taxon>
        <taxon>Poales</taxon>
        <taxon>Poaceae</taxon>
        <taxon>BOP clade</taxon>
        <taxon>Oryzoideae</taxon>
        <taxon>Oryzeae</taxon>
        <taxon>Oryzinae</taxon>
        <taxon>Oryza</taxon>
        <taxon>Oryza meyeriana</taxon>
    </lineage>
</organism>
<evidence type="ECO:0000256" key="1">
    <source>
        <dbReference type="ARBA" id="ARBA00004906"/>
    </source>
</evidence>
<dbReference type="InterPro" id="IPR056423">
    <property type="entry name" value="BACK_BPM_SPOP"/>
</dbReference>
<dbReference type="InterPro" id="IPR000210">
    <property type="entry name" value="BTB/POZ_dom"/>
</dbReference>
<comment type="similarity">
    <text evidence="2">Belongs to the Tdpoz family.</text>
</comment>
<dbReference type="Proteomes" id="UP000479710">
    <property type="component" value="Unassembled WGS sequence"/>
</dbReference>
<evidence type="ECO:0000259" key="3">
    <source>
        <dbReference type="PROSITE" id="PS50097"/>
    </source>
</evidence>
<sequence>MQNGCVAITETASEVRLLKINGYSLTAIDQDACSKSRWNVDGYDWEIHFFPAQHILRQEWVQLKLILISEPRRCNLNASLRSPVFMAEFFSHMKEARSALAEVVDMEAAAFKAMLHFIYTDTVPELDHQQEASATMAMHLLAAADRYGLDRLKMSCEDKLSSGIDIDTVATTLALAEQLGCSLLKAKCVEFITKTSENLDAVMATEGFKHLEVNYPSVLRELLKAACGSKSSSEDRCEVVRII</sequence>
<feature type="domain" description="BTB" evidence="3">
    <location>
        <begin position="79"/>
        <end position="127"/>
    </location>
</feature>
<dbReference type="GO" id="GO:0016567">
    <property type="term" value="P:protein ubiquitination"/>
    <property type="evidence" value="ECO:0007669"/>
    <property type="project" value="InterPro"/>
</dbReference>
<dbReference type="Gene3D" id="1.25.40.420">
    <property type="match status" value="1"/>
</dbReference>
<dbReference type="Pfam" id="PF00651">
    <property type="entry name" value="BTB"/>
    <property type="match status" value="1"/>
</dbReference>
<name>A0A6G1ELJ6_9ORYZ</name>
<dbReference type="SUPFAM" id="SSF54695">
    <property type="entry name" value="POZ domain"/>
    <property type="match status" value="1"/>
</dbReference>
<gene>
    <name evidence="4" type="ORF">E2562_017281</name>
</gene>
<comment type="pathway">
    <text evidence="1">Protein modification; protein ubiquitination.</text>
</comment>
<dbReference type="PROSITE" id="PS50097">
    <property type="entry name" value="BTB"/>
    <property type="match status" value="1"/>
</dbReference>
<dbReference type="InterPro" id="IPR011333">
    <property type="entry name" value="SKP1/BTB/POZ_sf"/>
</dbReference>
<protein>
    <recommendedName>
        <fullName evidence="3">BTB domain-containing protein</fullName>
    </recommendedName>
</protein>
<reference evidence="4 5" key="1">
    <citation type="submission" date="2019-11" db="EMBL/GenBank/DDBJ databases">
        <title>Whole genome sequence of Oryza granulata.</title>
        <authorList>
            <person name="Li W."/>
        </authorList>
    </citation>
    <scope>NUCLEOTIDE SEQUENCE [LARGE SCALE GENOMIC DNA]</scope>
    <source>
        <strain evidence="5">cv. Menghai</strain>
        <tissue evidence="4">Leaf</tissue>
    </source>
</reference>
<dbReference type="SMART" id="SM00225">
    <property type="entry name" value="BTB"/>
    <property type="match status" value="1"/>
</dbReference>
<dbReference type="Gene3D" id="3.30.710.10">
    <property type="entry name" value="Potassium Channel Kv1.1, Chain A"/>
    <property type="match status" value="1"/>
</dbReference>
<dbReference type="EMBL" id="SPHZ02000003">
    <property type="protein sequence ID" value="KAF0925720.1"/>
    <property type="molecule type" value="Genomic_DNA"/>
</dbReference>
<evidence type="ECO:0000313" key="4">
    <source>
        <dbReference type="EMBL" id="KAF0925720.1"/>
    </source>
</evidence>
<dbReference type="OrthoDB" id="685185at2759"/>
<dbReference type="Pfam" id="PF24570">
    <property type="entry name" value="BACK_BPM_SPOP"/>
    <property type="match status" value="1"/>
</dbReference>
<dbReference type="InterPro" id="IPR045005">
    <property type="entry name" value="BPM1-6"/>
</dbReference>
<evidence type="ECO:0000313" key="5">
    <source>
        <dbReference type="Proteomes" id="UP000479710"/>
    </source>
</evidence>
<dbReference type="PANTHER" id="PTHR26379">
    <property type="entry name" value="BTB/POZ AND MATH DOMAIN-CONTAINING PROTEIN 1"/>
    <property type="match status" value="1"/>
</dbReference>
<proteinExistence type="inferred from homology"/>
<accession>A0A6G1ELJ6</accession>
<keyword evidence="5" id="KW-1185">Reference proteome</keyword>
<comment type="caution">
    <text evidence="4">The sequence shown here is derived from an EMBL/GenBank/DDBJ whole genome shotgun (WGS) entry which is preliminary data.</text>
</comment>